<protein>
    <submittedName>
        <fullName evidence="8">WD40-repeat-containing domain protein</fullName>
    </submittedName>
</protein>
<dbReference type="PRINTS" id="PR00320">
    <property type="entry name" value="GPROTEINBRPT"/>
</dbReference>
<evidence type="ECO:0000256" key="3">
    <source>
        <dbReference type="ARBA" id="ARBA00022737"/>
    </source>
</evidence>
<gene>
    <name evidence="8" type="ORF">BZA70DRAFT_278872</name>
</gene>
<dbReference type="InterPro" id="IPR022052">
    <property type="entry name" value="Histone-bd_RBBP4-like_N"/>
</dbReference>
<dbReference type="GeneID" id="90038190"/>
<evidence type="ECO:0000313" key="9">
    <source>
        <dbReference type="Proteomes" id="UP001498771"/>
    </source>
</evidence>
<feature type="repeat" description="WD" evidence="6">
    <location>
        <begin position="386"/>
        <end position="419"/>
    </location>
</feature>
<evidence type="ECO:0000313" key="8">
    <source>
        <dbReference type="EMBL" id="KAK7205019.1"/>
    </source>
</evidence>
<dbReference type="InterPro" id="IPR050459">
    <property type="entry name" value="WD_repeat_RBAP46/RBAP48/MSI1"/>
</dbReference>
<dbReference type="PROSITE" id="PS50082">
    <property type="entry name" value="WD_REPEATS_2"/>
    <property type="match status" value="4"/>
</dbReference>
<keyword evidence="2 6" id="KW-0853">WD repeat</keyword>
<dbReference type="SUPFAM" id="SSF50978">
    <property type="entry name" value="WD40 repeat-like"/>
    <property type="match status" value="1"/>
</dbReference>
<dbReference type="SMART" id="SM00320">
    <property type="entry name" value="WD40"/>
    <property type="match status" value="6"/>
</dbReference>
<dbReference type="Pfam" id="PF12265">
    <property type="entry name" value="CAF1C_H4-bd"/>
    <property type="match status" value="1"/>
</dbReference>
<name>A0ABR1F596_9ASCO</name>
<feature type="repeat" description="WD" evidence="6">
    <location>
        <begin position="329"/>
        <end position="371"/>
    </location>
</feature>
<dbReference type="InterPro" id="IPR015943">
    <property type="entry name" value="WD40/YVTN_repeat-like_dom_sf"/>
</dbReference>
<evidence type="ECO:0000256" key="4">
    <source>
        <dbReference type="ARBA" id="ARBA00022853"/>
    </source>
</evidence>
<evidence type="ECO:0000256" key="5">
    <source>
        <dbReference type="ARBA" id="ARBA00023242"/>
    </source>
</evidence>
<dbReference type="Gene3D" id="2.130.10.10">
    <property type="entry name" value="YVTN repeat-like/Quinoprotein amine dehydrogenase"/>
    <property type="match status" value="1"/>
</dbReference>
<evidence type="ECO:0000256" key="2">
    <source>
        <dbReference type="ARBA" id="ARBA00022574"/>
    </source>
</evidence>
<sequence>MAPATTNPIPIDDADIEMDDKERIAEENIVSEKIINEEYKIWKKNSPFLYDLVISSALEWPTLTTQWFPDKETHPGKNYTTHRLLLGTHTSGYDQNYLQIAHVNLPNMDEPLDLRQYDEEKEEIGGHAQSESRLTIHQRIVHEGEVNRARYMPQNPDIIATMSVSGDVLVFDRTKHPLQPTGACRPEVRLVGHTKEGYGLSWNSHKQGELLTGSEDTTVALWDINNYSKANARLSPTKQFTTHTAIVNDVSWHAHHDSLFGSVSDDLTLQIHDTRSTAATPVQKVQAHAEAVNAIAFNPASEYILATASADKTVALWDLRKLSICLHSLQGHNDDVTCLQWSPHEETILASASHDRRVIVWDVSRIGQEQTPEDAEDGPPELLFIHGGHTNRISDFSWSPTMPWVMASAAEDNLLQVWKAADSIVAVDEKDVSAAELE</sequence>
<dbReference type="PROSITE" id="PS50294">
    <property type="entry name" value="WD_REPEATS_REGION"/>
    <property type="match status" value="3"/>
</dbReference>
<dbReference type="Proteomes" id="UP001498771">
    <property type="component" value="Unassembled WGS sequence"/>
</dbReference>
<dbReference type="PROSITE" id="PS00678">
    <property type="entry name" value="WD_REPEATS_1"/>
    <property type="match status" value="3"/>
</dbReference>
<keyword evidence="4" id="KW-0156">Chromatin regulator</keyword>
<dbReference type="RefSeq" id="XP_064768052.1">
    <property type="nucleotide sequence ID" value="XM_064912678.1"/>
</dbReference>
<reference evidence="8 9" key="1">
    <citation type="submission" date="2024-03" db="EMBL/GenBank/DDBJ databases">
        <title>Genome-scale model development and genomic sequencing of the oleaginous clade Lipomyces.</title>
        <authorList>
            <consortium name="Lawrence Berkeley National Laboratory"/>
            <person name="Czajka J.J."/>
            <person name="Han Y."/>
            <person name="Kim J."/>
            <person name="Mondo S.J."/>
            <person name="Hofstad B.A."/>
            <person name="Robles A."/>
            <person name="Haridas S."/>
            <person name="Riley R."/>
            <person name="LaButti K."/>
            <person name="Pangilinan J."/>
            <person name="Andreopoulos W."/>
            <person name="Lipzen A."/>
            <person name="Yan J."/>
            <person name="Wang M."/>
            <person name="Ng V."/>
            <person name="Grigoriev I.V."/>
            <person name="Spatafora J.W."/>
            <person name="Magnuson J.K."/>
            <person name="Baker S.E."/>
            <person name="Pomraning K.R."/>
        </authorList>
    </citation>
    <scope>NUCLEOTIDE SEQUENCE [LARGE SCALE GENOMIC DNA]</scope>
    <source>
        <strain evidence="8 9">Phaff 52-87</strain>
    </source>
</reference>
<dbReference type="InterPro" id="IPR036322">
    <property type="entry name" value="WD40_repeat_dom_sf"/>
</dbReference>
<feature type="repeat" description="WD" evidence="6">
    <location>
        <begin position="285"/>
        <end position="320"/>
    </location>
</feature>
<proteinExistence type="predicted"/>
<dbReference type="PANTHER" id="PTHR22850">
    <property type="entry name" value="WD40 REPEAT FAMILY"/>
    <property type="match status" value="1"/>
</dbReference>
<dbReference type="EMBL" id="JBBJBU010000006">
    <property type="protein sequence ID" value="KAK7205019.1"/>
    <property type="molecule type" value="Genomic_DNA"/>
</dbReference>
<dbReference type="CDD" id="cd00200">
    <property type="entry name" value="WD40"/>
    <property type="match status" value="1"/>
</dbReference>
<dbReference type="InterPro" id="IPR020472">
    <property type="entry name" value="WD40_PAC1"/>
</dbReference>
<comment type="subcellular location">
    <subcellularLocation>
        <location evidence="1">Nucleus</location>
    </subcellularLocation>
</comment>
<feature type="domain" description="Histone-binding protein RBBP4-like N-terminal" evidence="7">
    <location>
        <begin position="37"/>
        <end position="107"/>
    </location>
</feature>
<keyword evidence="5" id="KW-0539">Nucleus</keyword>
<comment type="caution">
    <text evidence="8">The sequence shown here is derived from an EMBL/GenBank/DDBJ whole genome shotgun (WGS) entry which is preliminary data.</text>
</comment>
<evidence type="ECO:0000259" key="7">
    <source>
        <dbReference type="Pfam" id="PF12265"/>
    </source>
</evidence>
<dbReference type="Pfam" id="PF00400">
    <property type="entry name" value="WD40"/>
    <property type="match status" value="5"/>
</dbReference>
<dbReference type="InterPro" id="IPR001680">
    <property type="entry name" value="WD40_rpt"/>
</dbReference>
<keyword evidence="3" id="KW-0677">Repeat</keyword>
<keyword evidence="9" id="KW-1185">Reference proteome</keyword>
<accession>A0ABR1F596</accession>
<evidence type="ECO:0000256" key="1">
    <source>
        <dbReference type="ARBA" id="ARBA00004123"/>
    </source>
</evidence>
<evidence type="ECO:0000256" key="6">
    <source>
        <dbReference type="PROSITE-ProRule" id="PRU00221"/>
    </source>
</evidence>
<dbReference type="InterPro" id="IPR019775">
    <property type="entry name" value="WD40_repeat_CS"/>
</dbReference>
<organism evidence="8 9">
    <name type="scientific">Myxozyma melibiosi</name>
    <dbReference type="NCBI Taxonomy" id="54550"/>
    <lineage>
        <taxon>Eukaryota</taxon>
        <taxon>Fungi</taxon>
        <taxon>Dikarya</taxon>
        <taxon>Ascomycota</taxon>
        <taxon>Saccharomycotina</taxon>
        <taxon>Lipomycetes</taxon>
        <taxon>Lipomycetales</taxon>
        <taxon>Lipomycetaceae</taxon>
        <taxon>Myxozyma</taxon>
    </lineage>
</organism>
<feature type="repeat" description="WD" evidence="6">
    <location>
        <begin position="190"/>
        <end position="232"/>
    </location>
</feature>